<name>A0A8G0W1R2_CHAAH</name>
<gene>
    <name evidence="9" type="primary">IFNh</name>
</gene>
<dbReference type="Gene3D" id="1.20.1250.10">
    <property type="match status" value="1"/>
</dbReference>
<dbReference type="Pfam" id="PF00143">
    <property type="entry name" value="Interferon"/>
    <property type="match status" value="1"/>
</dbReference>
<accession>A0A8G0W1R2</accession>
<dbReference type="GO" id="GO:0005125">
    <property type="term" value="F:cytokine activity"/>
    <property type="evidence" value="ECO:0007669"/>
    <property type="project" value="UniProtKB-KW"/>
</dbReference>
<proteinExistence type="evidence at transcript level"/>
<keyword evidence="4" id="KW-0964">Secreted</keyword>
<evidence type="ECO:0000256" key="5">
    <source>
        <dbReference type="ARBA" id="ARBA00022729"/>
    </source>
</evidence>
<keyword evidence="7" id="KW-1015">Disulfide bond</keyword>
<evidence type="ECO:0000256" key="7">
    <source>
        <dbReference type="ARBA" id="ARBA00023157"/>
    </source>
</evidence>
<reference evidence="9" key="1">
    <citation type="submission" date="2020-09" db="EMBL/GenBank/DDBJ databases">
        <authorList>
            <person name="Chen S.N."/>
            <person name="Nie P."/>
        </authorList>
    </citation>
    <scope>NUCLEOTIDE SEQUENCE</scope>
</reference>
<dbReference type="GO" id="GO:0005126">
    <property type="term" value="F:cytokine receptor binding"/>
    <property type="evidence" value="ECO:0007669"/>
    <property type="project" value="InterPro"/>
</dbReference>
<evidence type="ECO:0000256" key="3">
    <source>
        <dbReference type="ARBA" id="ARBA00022514"/>
    </source>
</evidence>
<comment type="similarity">
    <text evidence="2">Belongs to the alpha/beta interferon family.</text>
</comment>
<keyword evidence="6" id="KW-0051">Antiviral defense</keyword>
<evidence type="ECO:0000256" key="4">
    <source>
        <dbReference type="ARBA" id="ARBA00022525"/>
    </source>
</evidence>
<dbReference type="EMBL" id="MW015073">
    <property type="protein sequence ID" value="QYW22331.1"/>
    <property type="molecule type" value="mRNA"/>
</dbReference>
<evidence type="ECO:0000313" key="9">
    <source>
        <dbReference type="EMBL" id="QYW22331.1"/>
    </source>
</evidence>
<dbReference type="SUPFAM" id="SSF47266">
    <property type="entry name" value="4-helical cytokines"/>
    <property type="match status" value="1"/>
</dbReference>
<sequence length="189" mass="22088">MTTWTGLLFFLCSILSPALCCDWFSRYSHQSNISLTLIRLMGGPMTDEESPVSFPYKLYRRIRRAEVETQLVFIRESLKQIFELYHYGNLSSVNWDTSKTHHFLQSIHRQKDDVSTCMLSTKTANCRLKNYYRRLAKKTLYRTGFSTASWELIRKVTEQHLDQLDLLANSIRALAAASRRRSGPRPQKD</sequence>
<dbReference type="PANTHER" id="PTHR11691">
    <property type="entry name" value="TYPE I INTERFERON"/>
    <property type="match status" value="1"/>
</dbReference>
<dbReference type="GO" id="GO:0006955">
    <property type="term" value="P:immune response"/>
    <property type="evidence" value="ECO:0007669"/>
    <property type="project" value="UniProtKB-ARBA"/>
</dbReference>
<evidence type="ECO:0000256" key="1">
    <source>
        <dbReference type="ARBA" id="ARBA00004613"/>
    </source>
</evidence>
<dbReference type="GO" id="GO:0005615">
    <property type="term" value="C:extracellular space"/>
    <property type="evidence" value="ECO:0007669"/>
    <property type="project" value="UniProtKB-KW"/>
</dbReference>
<dbReference type="OrthoDB" id="8933852at2759"/>
<feature type="chain" id="PRO_5034021346" evidence="8">
    <location>
        <begin position="21"/>
        <end position="189"/>
    </location>
</feature>
<evidence type="ECO:0000256" key="2">
    <source>
        <dbReference type="ARBA" id="ARBA00011033"/>
    </source>
</evidence>
<organism evidence="9">
    <name type="scientific">Channa argus</name>
    <name type="common">Northern snakehead</name>
    <name type="synonym">Ophicephalus argus</name>
    <dbReference type="NCBI Taxonomy" id="215402"/>
    <lineage>
        <taxon>Eukaryota</taxon>
        <taxon>Metazoa</taxon>
        <taxon>Chordata</taxon>
        <taxon>Craniata</taxon>
        <taxon>Vertebrata</taxon>
        <taxon>Euteleostomi</taxon>
        <taxon>Actinopterygii</taxon>
        <taxon>Neopterygii</taxon>
        <taxon>Teleostei</taxon>
        <taxon>Neoteleostei</taxon>
        <taxon>Acanthomorphata</taxon>
        <taxon>Anabantaria</taxon>
        <taxon>Anabantiformes</taxon>
        <taxon>Channoidei</taxon>
        <taxon>Channidae</taxon>
        <taxon>Channa</taxon>
    </lineage>
</organism>
<keyword evidence="3" id="KW-0202">Cytokine</keyword>
<comment type="subcellular location">
    <subcellularLocation>
        <location evidence="1">Secreted</location>
    </subcellularLocation>
</comment>
<keyword evidence="5 8" id="KW-0732">Signal</keyword>
<dbReference type="InterPro" id="IPR000471">
    <property type="entry name" value="Interferon_alpha/beta/delta"/>
</dbReference>
<protein>
    <submittedName>
        <fullName evidence="9">Interferon h</fullName>
    </submittedName>
</protein>
<dbReference type="PANTHER" id="PTHR11691:SF73">
    <property type="entry name" value="INTERFERON BETA"/>
    <property type="match status" value="1"/>
</dbReference>
<dbReference type="GO" id="GO:0051607">
    <property type="term" value="P:defense response to virus"/>
    <property type="evidence" value="ECO:0007669"/>
    <property type="project" value="UniProtKB-KW"/>
</dbReference>
<evidence type="ECO:0000256" key="6">
    <source>
        <dbReference type="ARBA" id="ARBA00023118"/>
    </source>
</evidence>
<dbReference type="InterPro" id="IPR009079">
    <property type="entry name" value="4_helix_cytokine-like_core"/>
</dbReference>
<dbReference type="AlphaFoldDB" id="A0A8G0W1R2"/>
<feature type="signal peptide" evidence="8">
    <location>
        <begin position="1"/>
        <end position="20"/>
    </location>
</feature>
<evidence type="ECO:0000256" key="8">
    <source>
        <dbReference type="SAM" id="SignalP"/>
    </source>
</evidence>